<dbReference type="InterPro" id="IPR023401">
    <property type="entry name" value="ODC_N"/>
</dbReference>
<accession>A0A917X6I0</accession>
<evidence type="ECO:0000313" key="1">
    <source>
        <dbReference type="EMBL" id="GGM78756.1"/>
    </source>
</evidence>
<dbReference type="RefSeq" id="WP_190256707.1">
    <property type="nucleotide sequence ID" value="NZ_BMPI01000079.1"/>
</dbReference>
<proteinExistence type="predicted"/>
<keyword evidence="2" id="KW-1185">Reference proteome</keyword>
<organism evidence="1 2">
    <name type="scientific">Dactylosporangium sucinum</name>
    <dbReference type="NCBI Taxonomy" id="1424081"/>
    <lineage>
        <taxon>Bacteria</taxon>
        <taxon>Bacillati</taxon>
        <taxon>Actinomycetota</taxon>
        <taxon>Actinomycetes</taxon>
        <taxon>Micromonosporales</taxon>
        <taxon>Micromonosporaceae</taxon>
        <taxon>Dactylosporangium</taxon>
    </lineage>
</organism>
<dbReference type="Pfam" id="PF02423">
    <property type="entry name" value="OCD_Mu_crystall"/>
    <property type="match status" value="1"/>
</dbReference>
<dbReference type="InterPro" id="IPR003462">
    <property type="entry name" value="ODC_Mu_crystall"/>
</dbReference>
<evidence type="ECO:0000313" key="2">
    <source>
        <dbReference type="Proteomes" id="UP000642070"/>
    </source>
</evidence>
<gene>
    <name evidence="1" type="ORF">GCM10007977_095440</name>
</gene>
<name>A0A917X6I0_9ACTN</name>
<dbReference type="PANTHER" id="PTHR13812:SF19">
    <property type="entry name" value="KETIMINE REDUCTASE MU-CRYSTALLIN"/>
    <property type="match status" value="1"/>
</dbReference>
<dbReference type="InterPro" id="IPR036291">
    <property type="entry name" value="NAD(P)-bd_dom_sf"/>
</dbReference>
<reference evidence="1" key="1">
    <citation type="journal article" date="2014" name="Int. J. Syst. Evol. Microbiol.">
        <title>Complete genome sequence of Corynebacterium casei LMG S-19264T (=DSM 44701T), isolated from a smear-ripened cheese.</title>
        <authorList>
            <consortium name="US DOE Joint Genome Institute (JGI-PGF)"/>
            <person name="Walter F."/>
            <person name="Albersmeier A."/>
            <person name="Kalinowski J."/>
            <person name="Ruckert C."/>
        </authorList>
    </citation>
    <scope>NUCLEOTIDE SEQUENCE</scope>
    <source>
        <strain evidence="1">JCM 19831</strain>
    </source>
</reference>
<comment type="caution">
    <text evidence="1">The sequence shown here is derived from an EMBL/GenBank/DDBJ whole genome shotgun (WGS) entry which is preliminary data.</text>
</comment>
<dbReference type="Gene3D" id="3.30.1780.10">
    <property type="entry name" value="ornithine cyclodeaminase, domain 1"/>
    <property type="match status" value="1"/>
</dbReference>
<dbReference type="EMBL" id="BMPI01000079">
    <property type="protein sequence ID" value="GGM78756.1"/>
    <property type="molecule type" value="Genomic_DNA"/>
</dbReference>
<dbReference type="SUPFAM" id="SSF51735">
    <property type="entry name" value="NAD(P)-binding Rossmann-fold domains"/>
    <property type="match status" value="1"/>
</dbReference>
<reference evidence="1" key="2">
    <citation type="submission" date="2020-09" db="EMBL/GenBank/DDBJ databases">
        <authorList>
            <person name="Sun Q."/>
            <person name="Ohkuma M."/>
        </authorList>
    </citation>
    <scope>NUCLEOTIDE SEQUENCE</scope>
    <source>
        <strain evidence="1">JCM 19831</strain>
    </source>
</reference>
<protein>
    <submittedName>
        <fullName evidence="1">Ornithine cyclodeaminase</fullName>
    </submittedName>
</protein>
<dbReference type="AlphaFoldDB" id="A0A917X6I0"/>
<dbReference type="GO" id="GO:0005737">
    <property type="term" value="C:cytoplasm"/>
    <property type="evidence" value="ECO:0007669"/>
    <property type="project" value="TreeGrafter"/>
</dbReference>
<dbReference type="PIRSF" id="PIRSF001439">
    <property type="entry name" value="CryM"/>
    <property type="match status" value="1"/>
</dbReference>
<dbReference type="PANTHER" id="PTHR13812">
    <property type="entry name" value="KETIMINE REDUCTASE MU-CRYSTALLIN"/>
    <property type="match status" value="1"/>
</dbReference>
<dbReference type="Proteomes" id="UP000642070">
    <property type="component" value="Unassembled WGS sequence"/>
</dbReference>
<sequence length="298" mass="30227">MIPYLDAGEIARRLPPAAAVAAVAAALRGGLDPSAGVARSSVPLPQGELLLMPAWSAAHAGVKLAAVAPGNPARGLPRINAVYVLFDGATLRPVAFLDGAALTTLRTPAVSVAAIRRSLPPRPLRLVVFGAGPQGVGHVETLAAVASLAEVDVVVRTPARGSVPWRVHEAGAPAVADALAAADVVVCATTAREPLFDSAVLSPSAIVVAVGSHEPDAREVDAAFCARATVVVEDVTTALRECGDVIQAIAEHALTPDALVPMAEAIRRADPLDGPLLFKGSGMAWQDLVVAEAVLAAG</sequence>
<dbReference type="Gene3D" id="3.40.50.720">
    <property type="entry name" value="NAD(P)-binding Rossmann-like Domain"/>
    <property type="match status" value="1"/>
</dbReference>